<gene>
    <name evidence="2" type="ORF">F2Q68_00011010</name>
    <name evidence="1" type="ORF">F2Q70_00018029</name>
</gene>
<organism evidence="2 3">
    <name type="scientific">Brassica cretica</name>
    <name type="common">Mustard</name>
    <dbReference type="NCBI Taxonomy" id="69181"/>
    <lineage>
        <taxon>Eukaryota</taxon>
        <taxon>Viridiplantae</taxon>
        <taxon>Streptophyta</taxon>
        <taxon>Embryophyta</taxon>
        <taxon>Tracheophyta</taxon>
        <taxon>Spermatophyta</taxon>
        <taxon>Magnoliopsida</taxon>
        <taxon>eudicotyledons</taxon>
        <taxon>Gunneridae</taxon>
        <taxon>Pentapetalae</taxon>
        <taxon>rosids</taxon>
        <taxon>malvids</taxon>
        <taxon>Brassicales</taxon>
        <taxon>Brassicaceae</taxon>
        <taxon>Brassiceae</taxon>
        <taxon>Brassica</taxon>
    </lineage>
</organism>
<name>A0A8S9L0S3_BRACR</name>
<dbReference type="EMBL" id="QGKY02001250">
    <property type="protein sequence ID" value="KAF2563414.1"/>
    <property type="molecule type" value="Genomic_DNA"/>
</dbReference>
<evidence type="ECO:0000313" key="1">
    <source>
        <dbReference type="EMBL" id="KAF2563414.1"/>
    </source>
</evidence>
<dbReference type="AlphaFoldDB" id="A0A8S9L0S3"/>
<reference evidence="2" key="1">
    <citation type="submission" date="2019-12" db="EMBL/GenBank/DDBJ databases">
        <title>Genome sequencing and annotation of Brassica cretica.</title>
        <authorList>
            <person name="Studholme D.J."/>
            <person name="Sarris P.F."/>
        </authorList>
    </citation>
    <scope>NUCLEOTIDE SEQUENCE</scope>
    <source>
        <strain evidence="2">PFS-001/15</strain>
        <strain evidence="1">PFS-102/07</strain>
        <tissue evidence="2">Leaf</tissue>
    </source>
</reference>
<dbReference type="EMBL" id="QGKW02000717">
    <property type="protein sequence ID" value="KAF2600904.1"/>
    <property type="molecule type" value="Genomic_DNA"/>
</dbReference>
<protein>
    <submittedName>
        <fullName evidence="2">Uncharacterized protein</fullName>
    </submittedName>
</protein>
<sequence>MRHNKQWYSSSPIVTFLPLEVPGRSSFRGGAEARLAEDRSGAVASRVKRRPREGRFLGFSRRCSVNCVPQTCKEKGRVVAREADSVRGWLNAHSCQCELWRLTSGGAQELRRQRREGQRFTLTKRSLDVDVKTPCRRSCSYGSRRQRVASLGLSRVVSGRVSKAWWQIRLGVWHSQYRSIVTSGSLAPSSIYMFPTDGGRCHCLDPTFTGLQSLSLWTFRIN</sequence>
<comment type="caution">
    <text evidence="2">The sequence shown here is derived from an EMBL/GenBank/DDBJ whole genome shotgun (WGS) entry which is preliminary data.</text>
</comment>
<accession>A0A8S9L0S3</accession>
<evidence type="ECO:0000313" key="2">
    <source>
        <dbReference type="EMBL" id="KAF2600904.1"/>
    </source>
</evidence>
<dbReference type="Proteomes" id="UP000712281">
    <property type="component" value="Unassembled WGS sequence"/>
</dbReference>
<evidence type="ECO:0000313" key="3">
    <source>
        <dbReference type="Proteomes" id="UP000712281"/>
    </source>
</evidence>
<proteinExistence type="predicted"/>